<reference evidence="4" key="1">
    <citation type="submission" date="2016-11" db="EMBL/GenBank/DDBJ databases">
        <authorList>
            <person name="Varghese N."/>
            <person name="Submissions S."/>
        </authorList>
    </citation>
    <scope>NUCLEOTIDE SEQUENCE [LARGE SCALE GENOMIC DNA]</scope>
    <source>
        <strain evidence="4">DSM 27370</strain>
    </source>
</reference>
<sequence length="492" mass="56424">MKKFLPILFLILLSTNTHAQFIMRHKTTRSQPVDSLDLQYYAREKKVWTAATQVFGLNMSVWAFDRYVQQADFAKISMHSIRENLKEGFYWDNDRLGTNMFLHPYHGNLYFNSARSRGFNYWESGAFALGGSAMWELFMENEFPSTNDIIATPIGGMAIGEVFHRGSDMILDDRKRGGERIRREVLAGIVNPMRALTRVINGDAWRVRQTSGRQFGIPDVSIEVSAGIRIIEVQDEIFDKGAGLGTTFSIEYGDRYDGENIKPFDYFTIRGSLNVQASQPLLGQLNIIGRLWAAELLDTKKDYFNIGIYQHFDYYDSDTISNVSNEIPYKMATPAAFGVGLIHKSKRFKDWDFNSYLHINGILLGASLSDHYRVSERNYNLASGFGWKTGVNISYKDKVGVAWIYEGYRLFTWKGYPEGTDLATVDYDNLDAQGDNSNATFNTTSLKIDLKLKDQWYLTAVGTYFRRSTHYRYFDDVYSKSGEGKLMLTYKF</sequence>
<evidence type="ECO:0000313" key="3">
    <source>
        <dbReference type="EMBL" id="SHF35243.1"/>
    </source>
</evidence>
<protein>
    <recommendedName>
        <fullName evidence="2">DUF3943 domain-containing protein</fullName>
    </recommendedName>
</protein>
<dbReference type="STRING" id="1346286.SAMN05444362_105197"/>
<evidence type="ECO:0000256" key="1">
    <source>
        <dbReference type="SAM" id="SignalP"/>
    </source>
</evidence>
<proteinExistence type="predicted"/>
<dbReference type="Proteomes" id="UP000184480">
    <property type="component" value="Unassembled WGS sequence"/>
</dbReference>
<dbReference type="Pfam" id="PF13084">
    <property type="entry name" value="DUF3943"/>
    <property type="match status" value="1"/>
</dbReference>
<feature type="chain" id="PRO_5009908891" description="DUF3943 domain-containing protein" evidence="1">
    <location>
        <begin position="20"/>
        <end position="492"/>
    </location>
</feature>
<accession>A0A1M5AYG5</accession>
<dbReference type="AlphaFoldDB" id="A0A1M5AYG5"/>
<feature type="signal peptide" evidence="1">
    <location>
        <begin position="1"/>
        <end position="19"/>
    </location>
</feature>
<evidence type="ECO:0000313" key="4">
    <source>
        <dbReference type="Proteomes" id="UP000184480"/>
    </source>
</evidence>
<keyword evidence="4" id="KW-1185">Reference proteome</keyword>
<feature type="domain" description="DUF3943" evidence="2">
    <location>
        <begin position="89"/>
        <end position="193"/>
    </location>
</feature>
<dbReference type="OrthoDB" id="9808630at2"/>
<organism evidence="3 4">
    <name type="scientific">Dysgonomonas macrotermitis</name>
    <dbReference type="NCBI Taxonomy" id="1346286"/>
    <lineage>
        <taxon>Bacteria</taxon>
        <taxon>Pseudomonadati</taxon>
        <taxon>Bacteroidota</taxon>
        <taxon>Bacteroidia</taxon>
        <taxon>Bacteroidales</taxon>
        <taxon>Dysgonomonadaceae</taxon>
        <taxon>Dysgonomonas</taxon>
    </lineage>
</organism>
<keyword evidence="1" id="KW-0732">Signal</keyword>
<name>A0A1M5AYG5_9BACT</name>
<dbReference type="EMBL" id="FQUC01000005">
    <property type="protein sequence ID" value="SHF35243.1"/>
    <property type="molecule type" value="Genomic_DNA"/>
</dbReference>
<gene>
    <name evidence="3" type="ORF">SAMN05444362_105197</name>
</gene>
<dbReference type="InterPro" id="IPR025079">
    <property type="entry name" value="DUF3943"/>
</dbReference>
<evidence type="ECO:0000259" key="2">
    <source>
        <dbReference type="Pfam" id="PF13084"/>
    </source>
</evidence>